<dbReference type="Proteomes" id="UP000035287">
    <property type="component" value="Chromosome"/>
</dbReference>
<dbReference type="InterPro" id="IPR010108">
    <property type="entry name" value="Lycopene_cyclase_b/e"/>
</dbReference>
<dbReference type="Pfam" id="PF05834">
    <property type="entry name" value="Lycopene_cycl"/>
    <property type="match status" value="1"/>
</dbReference>
<proteinExistence type="inferred from homology"/>
<comment type="similarity">
    <text evidence="1">Belongs to the lycopene cyclase family.</text>
</comment>
<dbReference type="KEGG" id="cna:AB433_09230"/>
<dbReference type="InterPro" id="IPR008461">
    <property type="entry name" value="CrtY"/>
</dbReference>
<name>A0A0G3XF29_9SPHN</name>
<dbReference type="GO" id="GO:0045436">
    <property type="term" value="F:lycopene beta cyclase activity"/>
    <property type="evidence" value="ECO:0007669"/>
    <property type="project" value="InterPro"/>
</dbReference>
<evidence type="ECO:0000313" key="3">
    <source>
        <dbReference type="Proteomes" id="UP000035287"/>
    </source>
</evidence>
<dbReference type="Gene3D" id="3.50.50.60">
    <property type="entry name" value="FAD/NAD(P)-binding domain"/>
    <property type="match status" value="1"/>
</dbReference>
<keyword evidence="3" id="KW-1185">Reference proteome</keyword>
<gene>
    <name evidence="2" type="ORF">AB433_09230</name>
</gene>
<dbReference type="NCBIfam" id="TIGR01790">
    <property type="entry name" value="carotene-cycl"/>
    <property type="match status" value="1"/>
</dbReference>
<dbReference type="GO" id="GO:0016705">
    <property type="term" value="F:oxidoreductase activity, acting on paired donors, with incorporation or reduction of molecular oxygen"/>
    <property type="evidence" value="ECO:0007669"/>
    <property type="project" value="InterPro"/>
</dbReference>
<dbReference type="OrthoDB" id="5793379at2"/>
<evidence type="ECO:0000313" key="2">
    <source>
        <dbReference type="EMBL" id="AKM10115.1"/>
    </source>
</evidence>
<dbReference type="AlphaFoldDB" id="A0A0G3XF29"/>
<reference evidence="2 3" key="1">
    <citation type="submission" date="2015-06" db="EMBL/GenBank/DDBJ databases">
        <authorList>
            <person name="Zeng Y."/>
            <person name="Huang Y."/>
        </authorList>
    </citation>
    <scope>NUCLEOTIDE SEQUENCE [LARGE SCALE GENOMIC DNA]</scope>
    <source>
        <strain evidence="2 3">PQ-2</strain>
    </source>
</reference>
<dbReference type="RefSeq" id="WP_047820791.1">
    <property type="nucleotide sequence ID" value="NZ_CP011770.1"/>
</dbReference>
<sequence>MQGRYDIAIAGGGLAGSLIALALAARRPNLSVVLIEAGQRIGGNHVWSFFATDIADADRDLVEPMFAAQWNAGYDVRFPALTRTLATPYRSITSENLDAAVRDALPADAVITGQPVAAVDATSVTLEDGTRIAATGVIDARGLSPDLLRHFSGGWQKFVGVMLECDEPHGMDRPIVMDATVPQLDGYRFVYSLPFGPRSVFVEDTYYSDTPDLDHEALLARAHDYAERQGWQAPTSARIESGVLPVVTDGDFDAFWEETDNRTGRAGVRAGLFQPLTSYSLPDAVRFASAVAALPALDSAALAAFSRDYAESHWRRGNFYRLLARMLFGASDPADRYKVLQRFYGLDEALVERFYAGRSTHADKLRVLAGKPPVPLMRAVKVLAGFGAPPPLAPEGPE</sequence>
<dbReference type="PATRIC" id="fig|1348774.3.peg.1938"/>
<accession>A0A0G3XF29</accession>
<evidence type="ECO:0000256" key="1">
    <source>
        <dbReference type="ARBA" id="ARBA00006599"/>
    </source>
</evidence>
<dbReference type="GO" id="GO:0016117">
    <property type="term" value="P:carotenoid biosynthetic process"/>
    <property type="evidence" value="ECO:0007669"/>
    <property type="project" value="InterPro"/>
</dbReference>
<dbReference type="SUPFAM" id="SSF51905">
    <property type="entry name" value="FAD/NAD(P)-binding domain"/>
    <property type="match status" value="1"/>
</dbReference>
<dbReference type="InterPro" id="IPR036188">
    <property type="entry name" value="FAD/NAD-bd_sf"/>
</dbReference>
<dbReference type="NCBIfam" id="TIGR01789">
    <property type="entry name" value="lycopene_cycl"/>
    <property type="match status" value="1"/>
</dbReference>
<dbReference type="STRING" id="1348774.AB433_09230"/>
<dbReference type="EMBL" id="CP011770">
    <property type="protein sequence ID" value="AKM10115.1"/>
    <property type="molecule type" value="Genomic_DNA"/>
</dbReference>
<organism evidence="2 3">
    <name type="scientific">Croceicoccus naphthovorans</name>
    <dbReference type="NCBI Taxonomy" id="1348774"/>
    <lineage>
        <taxon>Bacteria</taxon>
        <taxon>Pseudomonadati</taxon>
        <taxon>Pseudomonadota</taxon>
        <taxon>Alphaproteobacteria</taxon>
        <taxon>Sphingomonadales</taxon>
        <taxon>Erythrobacteraceae</taxon>
        <taxon>Croceicoccus</taxon>
    </lineage>
</organism>
<protein>
    <submittedName>
        <fullName evidence="2">Lycopene cyclase</fullName>
    </submittedName>
</protein>